<evidence type="ECO:0000313" key="2">
    <source>
        <dbReference type="EMBL" id="CBJ29896.1"/>
    </source>
</evidence>
<dbReference type="Gene3D" id="2.60.40.10">
    <property type="entry name" value="Immunoglobulins"/>
    <property type="match status" value="1"/>
</dbReference>
<gene>
    <name evidence="2" type="ORF">Esi_0164_0032</name>
</gene>
<dbReference type="CDD" id="cd00063">
    <property type="entry name" value="FN3"/>
    <property type="match status" value="1"/>
</dbReference>
<dbReference type="AlphaFoldDB" id="D7FM73"/>
<dbReference type="Pfam" id="PF00041">
    <property type="entry name" value="fn3"/>
    <property type="match status" value="1"/>
</dbReference>
<dbReference type="InterPro" id="IPR036116">
    <property type="entry name" value="FN3_sf"/>
</dbReference>
<protein>
    <recommendedName>
        <fullName evidence="1">Fibronectin type-III domain-containing protein</fullName>
    </recommendedName>
</protein>
<dbReference type="EMBL" id="FN648172">
    <property type="protein sequence ID" value="CBJ29896.1"/>
    <property type="molecule type" value="Genomic_DNA"/>
</dbReference>
<proteinExistence type="predicted"/>
<dbReference type="SUPFAM" id="SSF49265">
    <property type="entry name" value="Fibronectin type III"/>
    <property type="match status" value="1"/>
</dbReference>
<evidence type="ECO:0000313" key="3">
    <source>
        <dbReference type="Proteomes" id="UP000002630"/>
    </source>
</evidence>
<reference evidence="2 3" key="1">
    <citation type="journal article" date="2010" name="Nature">
        <title>The Ectocarpus genome and the independent evolution of multicellularity in brown algae.</title>
        <authorList>
            <person name="Cock J.M."/>
            <person name="Sterck L."/>
            <person name="Rouze P."/>
            <person name="Scornet D."/>
            <person name="Allen A.E."/>
            <person name="Amoutzias G."/>
            <person name="Anthouard V."/>
            <person name="Artiguenave F."/>
            <person name="Aury J.M."/>
            <person name="Badger J.H."/>
            <person name="Beszteri B."/>
            <person name="Billiau K."/>
            <person name="Bonnet E."/>
            <person name="Bothwell J.H."/>
            <person name="Bowler C."/>
            <person name="Boyen C."/>
            <person name="Brownlee C."/>
            <person name="Carrano C.J."/>
            <person name="Charrier B."/>
            <person name="Cho G.Y."/>
            <person name="Coelho S.M."/>
            <person name="Collen J."/>
            <person name="Corre E."/>
            <person name="Da Silva C."/>
            <person name="Delage L."/>
            <person name="Delaroque N."/>
            <person name="Dittami S.M."/>
            <person name="Doulbeau S."/>
            <person name="Elias M."/>
            <person name="Farnham G."/>
            <person name="Gachon C.M."/>
            <person name="Gschloessl B."/>
            <person name="Heesch S."/>
            <person name="Jabbari K."/>
            <person name="Jubin C."/>
            <person name="Kawai H."/>
            <person name="Kimura K."/>
            <person name="Kloareg B."/>
            <person name="Kupper F.C."/>
            <person name="Lang D."/>
            <person name="Le Bail A."/>
            <person name="Leblanc C."/>
            <person name="Lerouge P."/>
            <person name="Lohr M."/>
            <person name="Lopez P.J."/>
            <person name="Martens C."/>
            <person name="Maumus F."/>
            <person name="Michel G."/>
            <person name="Miranda-Saavedra D."/>
            <person name="Morales J."/>
            <person name="Moreau H."/>
            <person name="Motomura T."/>
            <person name="Nagasato C."/>
            <person name="Napoli C.A."/>
            <person name="Nelson D.R."/>
            <person name="Nyvall-Collen P."/>
            <person name="Peters A.F."/>
            <person name="Pommier C."/>
            <person name="Potin P."/>
            <person name="Poulain J."/>
            <person name="Quesneville H."/>
            <person name="Read B."/>
            <person name="Rensing S.A."/>
            <person name="Ritter A."/>
            <person name="Rousvoal S."/>
            <person name="Samanta M."/>
            <person name="Samson G."/>
            <person name="Schroeder D.C."/>
            <person name="Segurens B."/>
            <person name="Strittmatter M."/>
            <person name="Tonon T."/>
            <person name="Tregear J.W."/>
            <person name="Valentin K."/>
            <person name="von Dassow P."/>
            <person name="Yamagishi T."/>
            <person name="Van de Peer Y."/>
            <person name="Wincker P."/>
        </authorList>
    </citation>
    <scope>NUCLEOTIDE SEQUENCE [LARGE SCALE GENOMIC DNA]</scope>
    <source>
        <strain evidence="3">Ec32 / CCAP1310/4</strain>
    </source>
</reference>
<name>D7FM73_ECTSI</name>
<sequence length="111" mass="12007">MAVPQLQFKDCELDSITLSWERAEGTGYKLEFREILVSDWAGCRSIAIAPEQSSSTEMSTKVTGLNPSSSYIFRLYTVTAAGQEVGPGPEIAFDTEVVSCAPTNKSCCTIS</sequence>
<feature type="domain" description="Fibronectin type-III" evidence="1">
    <location>
        <begin position="2"/>
        <end position="103"/>
    </location>
</feature>
<dbReference type="InterPro" id="IPR013783">
    <property type="entry name" value="Ig-like_fold"/>
</dbReference>
<dbReference type="InParanoid" id="D7FM73"/>
<evidence type="ECO:0000259" key="1">
    <source>
        <dbReference type="PROSITE" id="PS50853"/>
    </source>
</evidence>
<dbReference type="PROSITE" id="PS50853">
    <property type="entry name" value="FN3"/>
    <property type="match status" value="1"/>
</dbReference>
<dbReference type="InterPro" id="IPR003961">
    <property type="entry name" value="FN3_dom"/>
</dbReference>
<dbReference type="SMART" id="SM00060">
    <property type="entry name" value="FN3"/>
    <property type="match status" value="1"/>
</dbReference>
<dbReference type="OrthoDB" id="152385at2759"/>
<organism evidence="2 3">
    <name type="scientific">Ectocarpus siliculosus</name>
    <name type="common">Brown alga</name>
    <name type="synonym">Conferva siliculosa</name>
    <dbReference type="NCBI Taxonomy" id="2880"/>
    <lineage>
        <taxon>Eukaryota</taxon>
        <taxon>Sar</taxon>
        <taxon>Stramenopiles</taxon>
        <taxon>Ochrophyta</taxon>
        <taxon>PX clade</taxon>
        <taxon>Phaeophyceae</taxon>
        <taxon>Ectocarpales</taxon>
        <taxon>Ectocarpaceae</taxon>
        <taxon>Ectocarpus</taxon>
    </lineage>
</organism>
<accession>D7FM73</accession>
<dbReference type="EMBL" id="FN649756">
    <property type="protein sequence ID" value="CBJ29896.1"/>
    <property type="molecule type" value="Genomic_DNA"/>
</dbReference>
<dbReference type="Proteomes" id="UP000002630">
    <property type="component" value="Linkage Group LG31"/>
</dbReference>
<keyword evidence="3" id="KW-1185">Reference proteome</keyword>